<accession>A0A0E9VNG8</accession>
<proteinExistence type="predicted"/>
<reference evidence="1" key="1">
    <citation type="submission" date="2014-11" db="EMBL/GenBank/DDBJ databases">
        <authorList>
            <person name="Amaro Gonzalez C."/>
        </authorList>
    </citation>
    <scope>NUCLEOTIDE SEQUENCE</scope>
</reference>
<dbReference type="AlphaFoldDB" id="A0A0E9VNG8"/>
<organism evidence="1">
    <name type="scientific">Anguilla anguilla</name>
    <name type="common">European freshwater eel</name>
    <name type="synonym">Muraena anguilla</name>
    <dbReference type="NCBI Taxonomy" id="7936"/>
    <lineage>
        <taxon>Eukaryota</taxon>
        <taxon>Metazoa</taxon>
        <taxon>Chordata</taxon>
        <taxon>Craniata</taxon>
        <taxon>Vertebrata</taxon>
        <taxon>Euteleostomi</taxon>
        <taxon>Actinopterygii</taxon>
        <taxon>Neopterygii</taxon>
        <taxon>Teleostei</taxon>
        <taxon>Anguilliformes</taxon>
        <taxon>Anguillidae</taxon>
        <taxon>Anguilla</taxon>
    </lineage>
</organism>
<name>A0A0E9VNG8_ANGAN</name>
<sequence length="30" mass="3520">MRTSFHHWGQYRQALRFERSDCGGGHSQSP</sequence>
<reference evidence="1" key="2">
    <citation type="journal article" date="2015" name="Fish Shellfish Immunol.">
        <title>Early steps in the European eel (Anguilla anguilla)-Vibrio vulnificus interaction in the gills: Role of the RtxA13 toxin.</title>
        <authorList>
            <person name="Callol A."/>
            <person name="Pajuelo D."/>
            <person name="Ebbesson L."/>
            <person name="Teles M."/>
            <person name="MacKenzie S."/>
            <person name="Amaro C."/>
        </authorList>
    </citation>
    <scope>NUCLEOTIDE SEQUENCE</scope>
</reference>
<evidence type="ECO:0000313" key="1">
    <source>
        <dbReference type="EMBL" id="JAH79566.1"/>
    </source>
</evidence>
<dbReference type="EMBL" id="GBXM01029011">
    <property type="protein sequence ID" value="JAH79566.1"/>
    <property type="molecule type" value="Transcribed_RNA"/>
</dbReference>
<protein>
    <submittedName>
        <fullName evidence="1">Uncharacterized protein</fullName>
    </submittedName>
</protein>